<dbReference type="Proteomes" id="UP001229421">
    <property type="component" value="Unassembled WGS sequence"/>
</dbReference>
<comment type="caution">
    <text evidence="1">The sequence shown here is derived from an EMBL/GenBank/DDBJ whole genome shotgun (WGS) entry which is preliminary data.</text>
</comment>
<name>A0AAD8NUG0_TARER</name>
<organism evidence="1 2">
    <name type="scientific">Tagetes erecta</name>
    <name type="common">African marigold</name>
    <dbReference type="NCBI Taxonomy" id="13708"/>
    <lineage>
        <taxon>Eukaryota</taxon>
        <taxon>Viridiplantae</taxon>
        <taxon>Streptophyta</taxon>
        <taxon>Embryophyta</taxon>
        <taxon>Tracheophyta</taxon>
        <taxon>Spermatophyta</taxon>
        <taxon>Magnoliopsida</taxon>
        <taxon>eudicotyledons</taxon>
        <taxon>Gunneridae</taxon>
        <taxon>Pentapetalae</taxon>
        <taxon>asterids</taxon>
        <taxon>campanulids</taxon>
        <taxon>Asterales</taxon>
        <taxon>Asteraceae</taxon>
        <taxon>Asteroideae</taxon>
        <taxon>Heliantheae alliance</taxon>
        <taxon>Tageteae</taxon>
        <taxon>Tagetes</taxon>
    </lineage>
</organism>
<reference evidence="1" key="1">
    <citation type="journal article" date="2023" name="bioRxiv">
        <title>Improved chromosome-level genome assembly for marigold (Tagetes erecta).</title>
        <authorList>
            <person name="Jiang F."/>
            <person name="Yuan L."/>
            <person name="Wang S."/>
            <person name="Wang H."/>
            <person name="Xu D."/>
            <person name="Wang A."/>
            <person name="Fan W."/>
        </authorList>
    </citation>
    <scope>NUCLEOTIDE SEQUENCE</scope>
    <source>
        <strain evidence="1">WSJ</strain>
        <tissue evidence="1">Leaf</tissue>
    </source>
</reference>
<dbReference type="AlphaFoldDB" id="A0AAD8NUG0"/>
<protein>
    <submittedName>
        <fullName evidence="1">Uncharacterized protein</fullName>
    </submittedName>
</protein>
<dbReference type="EMBL" id="JAUHHV010000006">
    <property type="protein sequence ID" value="KAK1421156.1"/>
    <property type="molecule type" value="Genomic_DNA"/>
</dbReference>
<proteinExistence type="predicted"/>
<accession>A0AAD8NUG0</accession>
<evidence type="ECO:0000313" key="1">
    <source>
        <dbReference type="EMBL" id="KAK1421156.1"/>
    </source>
</evidence>
<keyword evidence="2" id="KW-1185">Reference proteome</keyword>
<evidence type="ECO:0000313" key="2">
    <source>
        <dbReference type="Proteomes" id="UP001229421"/>
    </source>
</evidence>
<gene>
    <name evidence="1" type="ORF">QVD17_23292</name>
</gene>
<sequence>MRKCKQQHISNEIETQSVSNQNRAYIRHKIKWYESYKRSLAVGFVYSVIPIHSNDAFASSSQGFEIWMRL</sequence>